<comment type="caution">
    <text evidence="1">The sequence shown here is derived from an EMBL/GenBank/DDBJ whole genome shotgun (WGS) entry which is preliminary data.</text>
</comment>
<organism evidence="1 2">
    <name type="scientific">Georgenia alba</name>
    <dbReference type="NCBI Taxonomy" id="2233858"/>
    <lineage>
        <taxon>Bacteria</taxon>
        <taxon>Bacillati</taxon>
        <taxon>Actinomycetota</taxon>
        <taxon>Actinomycetes</taxon>
        <taxon>Micrococcales</taxon>
        <taxon>Bogoriellaceae</taxon>
        <taxon>Georgenia</taxon>
    </lineage>
</organism>
<protein>
    <submittedName>
        <fullName evidence="1">DUF6177 family protein</fullName>
    </submittedName>
</protein>
<dbReference type="RefSeq" id="WP_382390966.1">
    <property type="nucleotide sequence ID" value="NZ_JBHTCQ010000001.1"/>
</dbReference>
<name>A0ABW2Q6C8_9MICO</name>
<keyword evidence="2" id="KW-1185">Reference proteome</keyword>
<dbReference type="EMBL" id="JBHTCQ010000001">
    <property type="protein sequence ID" value="MFC7403993.1"/>
    <property type="molecule type" value="Genomic_DNA"/>
</dbReference>
<proteinExistence type="predicted"/>
<evidence type="ECO:0000313" key="1">
    <source>
        <dbReference type="EMBL" id="MFC7403993.1"/>
    </source>
</evidence>
<accession>A0ABW2Q6C8</accession>
<reference evidence="2" key="1">
    <citation type="journal article" date="2019" name="Int. J. Syst. Evol. Microbiol.">
        <title>The Global Catalogue of Microorganisms (GCM) 10K type strain sequencing project: providing services to taxonomists for standard genome sequencing and annotation.</title>
        <authorList>
            <consortium name="The Broad Institute Genomics Platform"/>
            <consortium name="The Broad Institute Genome Sequencing Center for Infectious Disease"/>
            <person name="Wu L."/>
            <person name="Ma J."/>
        </authorList>
    </citation>
    <scope>NUCLEOTIDE SEQUENCE [LARGE SCALE GENOMIC DNA]</scope>
    <source>
        <strain evidence="2">JCM 1490</strain>
    </source>
</reference>
<evidence type="ECO:0000313" key="2">
    <source>
        <dbReference type="Proteomes" id="UP001596455"/>
    </source>
</evidence>
<gene>
    <name evidence="1" type="ORF">ACFQQL_02645</name>
</gene>
<dbReference type="Pfam" id="PF19674">
    <property type="entry name" value="DUF6177"/>
    <property type="match status" value="1"/>
</dbReference>
<dbReference type="InterPro" id="IPR046175">
    <property type="entry name" value="DUF6177"/>
</dbReference>
<dbReference type="Proteomes" id="UP001596455">
    <property type="component" value="Unassembled WGS sequence"/>
</dbReference>
<sequence>MHVVHPIVDEWTDTYAVFVASSRHVLLTEPLAGFLDFTKSEGLKPILVTGPEARISPFVSFAMLHAGGHWVLQTEDGVFDGMSGFRIGSFAELWSSVPGPRDRWHTYTAWSPEPEGALLFDLFAHQRAAIDTQVGHVGAAMVTALGGGALDIWGTTEPLTETWDVEAVTETARRGMPVSDVMHARAADDSFCDISVERTKRGILEHVKGGVPVGPYPSEPDELMARATTALTMAAERFQPTVGFVSFTESDGQWQEARANRPELPLAVVLGPRAVHDLKLDADELGKWYDLTVLGRRRTPCVLVRFTQPDTGLWRQLTMFAYDLGIERIYAAAGFTEN</sequence>